<dbReference type="PROSITE" id="PS50043">
    <property type="entry name" value="HTH_LUXR_2"/>
    <property type="match status" value="1"/>
</dbReference>
<dbReference type="Pfam" id="PF25872">
    <property type="entry name" value="HTH_77"/>
    <property type="match status" value="1"/>
</dbReference>
<dbReference type="Pfam" id="PF00196">
    <property type="entry name" value="GerE"/>
    <property type="match status" value="1"/>
</dbReference>
<dbReference type="SUPFAM" id="SSF46894">
    <property type="entry name" value="C-terminal effector domain of the bipartite response regulators"/>
    <property type="match status" value="1"/>
</dbReference>
<proteinExistence type="predicted"/>
<feature type="domain" description="HTH luxR-type" evidence="1">
    <location>
        <begin position="715"/>
        <end position="780"/>
    </location>
</feature>
<dbReference type="Gene3D" id="3.40.50.300">
    <property type="entry name" value="P-loop containing nucleotide triphosphate hydrolases"/>
    <property type="match status" value="1"/>
</dbReference>
<keyword evidence="2" id="KW-0723">Serine/threonine-protein kinase</keyword>
<dbReference type="InterPro" id="IPR027417">
    <property type="entry name" value="P-loop_NTPase"/>
</dbReference>
<comment type="caution">
    <text evidence="2">The sequence shown here is derived from an EMBL/GenBank/DDBJ whole genome shotgun (WGS) entry which is preliminary data.</text>
</comment>
<dbReference type="SUPFAM" id="SSF52540">
    <property type="entry name" value="P-loop containing nucleoside triphosphate hydrolases"/>
    <property type="match status" value="1"/>
</dbReference>
<dbReference type="GO" id="GO:0003677">
    <property type="term" value="F:DNA binding"/>
    <property type="evidence" value="ECO:0007669"/>
    <property type="project" value="InterPro"/>
</dbReference>
<dbReference type="InterPro" id="IPR000792">
    <property type="entry name" value="Tscrpt_reg_LuxR_C"/>
</dbReference>
<sequence length="786" mass="86388">MAGVGSGRVTGNLPSDVTTFVGRRRESTMAKRVLRRTRLLTLTGMAGVGKTRLAVRVATQLRDAFPDGVWLVELAAVSDDTLLAESLADVLGVRDLQGHRCCAMAMLSDYLADKKLLLLLDNCEHLLASCAALTSRLLTAARGLRILATSRQPLSVTGEHLLEVPPMSVPELDPGQPLSPRAIDRHEAVRLFAERAATARPGFVVDATNRDTVARICRRLDGIPLAIELAALRVRALPVGQILAGLDDYLEFLAKGSRVAVPQLQTLRAAIDWSYALCSPLEQQLWARASVFAGGFDLDAAEAVCSGDPIVREDVFELVAALVDKSILTRADYDAPARYRMLEAIRQHGREQLVASSQQAVLRARHRDHYHHLAIRAERAWLGPHEVAWFARLRHEHPNLRAALEFCLTERDQARLGLEITAALLHYWVRSCCLEEGRRWLRRALELDRQPSRQRAKALWVSGWLTLQHADMTTALSLLKQADVLARQLGDEPALAYTTLCLGTAAFFQSDLHRAVALLEDALAHHHALAHPAGAWLALGYLALTTAVLGQPDISVGFSRERLALCDSRGASASRIYPLWGLGLGEWLSGGRQLAGRLIRETIETARDFGDEWAVAHCLETLAWIAGTDGLHMRAARLLGAAHAVWRSTGTPPSGPRYLTSWHDQCEQRARITLGDKQFGAAFRQGTRFGIDHAVDYALVEPVGTTTTVAHAVIPYHRPALLTRRERQVAELRSKGLSTEDIAATLLIAPHAAEGHLHRILIKLGLTDRAQLAAWITEHLPPSDDQ</sequence>
<dbReference type="InterPro" id="IPR011990">
    <property type="entry name" value="TPR-like_helical_dom_sf"/>
</dbReference>
<keyword evidence="3" id="KW-1185">Reference proteome</keyword>
<dbReference type="SMART" id="SM00421">
    <property type="entry name" value="HTH_LUXR"/>
    <property type="match status" value="1"/>
</dbReference>
<dbReference type="Pfam" id="PF13401">
    <property type="entry name" value="AAA_22"/>
    <property type="match status" value="1"/>
</dbReference>
<dbReference type="CDD" id="cd06170">
    <property type="entry name" value="LuxR_C_like"/>
    <property type="match status" value="1"/>
</dbReference>
<dbReference type="OrthoDB" id="9812579at2"/>
<evidence type="ECO:0000313" key="3">
    <source>
        <dbReference type="Proteomes" id="UP000256269"/>
    </source>
</evidence>
<dbReference type="InterPro" id="IPR058852">
    <property type="entry name" value="HTH_77"/>
</dbReference>
<evidence type="ECO:0000313" key="2">
    <source>
        <dbReference type="EMBL" id="REH38012.1"/>
    </source>
</evidence>
<protein>
    <submittedName>
        <fullName evidence="2">Non-specific serine/threonine protein kinase</fullName>
    </submittedName>
</protein>
<name>A0A3E0H685_9PSEU</name>
<keyword evidence="2" id="KW-0808">Transferase</keyword>
<dbReference type="AlphaFoldDB" id="A0A3E0H685"/>
<dbReference type="Proteomes" id="UP000256269">
    <property type="component" value="Unassembled WGS sequence"/>
</dbReference>
<gene>
    <name evidence="2" type="ORF">BCF44_11437</name>
</gene>
<dbReference type="Gene3D" id="1.25.40.10">
    <property type="entry name" value="Tetratricopeptide repeat domain"/>
    <property type="match status" value="1"/>
</dbReference>
<dbReference type="PANTHER" id="PTHR47691:SF3">
    <property type="entry name" value="HTH-TYPE TRANSCRIPTIONAL REGULATOR RV0890C-RELATED"/>
    <property type="match status" value="1"/>
</dbReference>
<dbReference type="GO" id="GO:0004674">
    <property type="term" value="F:protein serine/threonine kinase activity"/>
    <property type="evidence" value="ECO:0007669"/>
    <property type="project" value="UniProtKB-KW"/>
</dbReference>
<dbReference type="EMBL" id="QUNO01000014">
    <property type="protein sequence ID" value="REH38012.1"/>
    <property type="molecule type" value="Genomic_DNA"/>
</dbReference>
<dbReference type="InterPro" id="IPR036388">
    <property type="entry name" value="WH-like_DNA-bd_sf"/>
</dbReference>
<organism evidence="2 3">
    <name type="scientific">Kutzneria buriramensis</name>
    <dbReference type="NCBI Taxonomy" id="1045776"/>
    <lineage>
        <taxon>Bacteria</taxon>
        <taxon>Bacillati</taxon>
        <taxon>Actinomycetota</taxon>
        <taxon>Actinomycetes</taxon>
        <taxon>Pseudonocardiales</taxon>
        <taxon>Pseudonocardiaceae</taxon>
        <taxon>Kutzneria</taxon>
    </lineage>
</organism>
<dbReference type="SUPFAM" id="SSF48452">
    <property type="entry name" value="TPR-like"/>
    <property type="match status" value="1"/>
</dbReference>
<dbReference type="PANTHER" id="PTHR47691">
    <property type="entry name" value="REGULATOR-RELATED"/>
    <property type="match status" value="1"/>
</dbReference>
<keyword evidence="2" id="KW-0418">Kinase</keyword>
<dbReference type="Gene3D" id="1.10.10.10">
    <property type="entry name" value="Winged helix-like DNA-binding domain superfamily/Winged helix DNA-binding domain"/>
    <property type="match status" value="1"/>
</dbReference>
<accession>A0A3E0H685</accession>
<dbReference type="InterPro" id="IPR049945">
    <property type="entry name" value="AAA_22"/>
</dbReference>
<evidence type="ECO:0000259" key="1">
    <source>
        <dbReference type="PROSITE" id="PS50043"/>
    </source>
</evidence>
<dbReference type="GO" id="GO:0016887">
    <property type="term" value="F:ATP hydrolysis activity"/>
    <property type="evidence" value="ECO:0007669"/>
    <property type="project" value="InterPro"/>
</dbReference>
<dbReference type="GO" id="GO:0006355">
    <property type="term" value="P:regulation of DNA-templated transcription"/>
    <property type="evidence" value="ECO:0007669"/>
    <property type="project" value="InterPro"/>
</dbReference>
<reference evidence="2 3" key="1">
    <citation type="submission" date="2018-08" db="EMBL/GenBank/DDBJ databases">
        <title>Genomic Encyclopedia of Archaeal and Bacterial Type Strains, Phase II (KMG-II): from individual species to whole genera.</title>
        <authorList>
            <person name="Goeker M."/>
        </authorList>
    </citation>
    <scope>NUCLEOTIDE SEQUENCE [LARGE SCALE GENOMIC DNA]</scope>
    <source>
        <strain evidence="2 3">DSM 45791</strain>
    </source>
</reference>
<dbReference type="InterPro" id="IPR016032">
    <property type="entry name" value="Sig_transdc_resp-reg_C-effctor"/>
</dbReference>
<dbReference type="PRINTS" id="PR00364">
    <property type="entry name" value="DISEASERSIST"/>
</dbReference>